<protein>
    <recommendedName>
        <fullName evidence="3">Coenzyme A biosynthesis bifunctional protein CoaBC</fullName>
    </recommendedName>
    <alternativeName>
        <fullName evidence="3">DNA/pantothenate metabolism flavoprotein</fullName>
    </alternativeName>
    <alternativeName>
        <fullName evidence="3">Phosphopantothenoylcysteine synthetase/decarboxylase</fullName>
        <shortName evidence="3">PPCS-PPCDC</shortName>
    </alternativeName>
    <domain>
        <recommendedName>
            <fullName evidence="3">Phosphopantothenoylcysteine decarboxylase</fullName>
            <shortName evidence="3">PPC decarboxylase</shortName>
            <shortName evidence="3">PPC-DC</shortName>
            <ecNumber evidence="3">4.1.1.36</ecNumber>
        </recommendedName>
        <alternativeName>
            <fullName evidence="3">CoaC</fullName>
        </alternativeName>
    </domain>
    <domain>
        <recommendedName>
            <fullName evidence="3">Phosphopantothenate--cysteine ligase</fullName>
            <ecNumber evidence="3">6.3.2.5</ecNumber>
        </recommendedName>
        <alternativeName>
            <fullName evidence="3">CoaB</fullName>
        </alternativeName>
        <alternativeName>
            <fullName evidence="3">Phosphopantothenoylcysteine synthetase</fullName>
            <shortName evidence="3">PPC synthetase</shortName>
            <shortName evidence="3">PPC-S</shortName>
        </alternativeName>
    </domain>
</protein>
<evidence type="ECO:0000256" key="4">
    <source>
        <dbReference type="RuleBase" id="RU364078"/>
    </source>
</evidence>
<comment type="pathway">
    <text evidence="3 4">Cofactor biosynthesis; coenzyme A biosynthesis; CoA from (R)-pantothenate: step 2/5.</text>
</comment>
<dbReference type="GO" id="GO:0015941">
    <property type="term" value="P:pantothenate catabolic process"/>
    <property type="evidence" value="ECO:0007669"/>
    <property type="project" value="InterPro"/>
</dbReference>
<dbReference type="EMBL" id="VBSP01000022">
    <property type="protein sequence ID" value="TLQ40923.1"/>
    <property type="molecule type" value="Genomic_DNA"/>
</dbReference>
<evidence type="ECO:0000313" key="7">
    <source>
        <dbReference type="EMBL" id="TLQ40923.1"/>
    </source>
</evidence>
<keyword evidence="2 3" id="KW-0456">Lyase</keyword>
<keyword evidence="1 3" id="KW-0210">Decarboxylase</keyword>
<comment type="function">
    <text evidence="3">Catalyzes two sequential steps in the biosynthesis of coenzyme A. In the first step cysteine is conjugated to 4'-phosphopantothenate to form 4-phosphopantothenoylcysteine. In the second step the latter compound is decarboxylated to form 4'-phosphopantotheine.</text>
</comment>
<dbReference type="GO" id="GO:0046872">
    <property type="term" value="F:metal ion binding"/>
    <property type="evidence" value="ECO:0007669"/>
    <property type="project" value="UniProtKB-KW"/>
</dbReference>
<dbReference type="AlphaFoldDB" id="A0A5R9DVK0"/>
<dbReference type="OrthoDB" id="9802554at2"/>
<comment type="catalytic activity">
    <reaction evidence="3 4">
        <text>(R)-4'-phosphopantothenate + L-cysteine + CTP = N-[(R)-4-phosphopantothenoyl]-L-cysteine + CMP + diphosphate + H(+)</text>
        <dbReference type="Rhea" id="RHEA:19397"/>
        <dbReference type="ChEBI" id="CHEBI:10986"/>
        <dbReference type="ChEBI" id="CHEBI:15378"/>
        <dbReference type="ChEBI" id="CHEBI:33019"/>
        <dbReference type="ChEBI" id="CHEBI:35235"/>
        <dbReference type="ChEBI" id="CHEBI:37563"/>
        <dbReference type="ChEBI" id="CHEBI:59458"/>
        <dbReference type="ChEBI" id="CHEBI:60377"/>
        <dbReference type="EC" id="6.3.2.5"/>
    </reaction>
</comment>
<dbReference type="InterPro" id="IPR003382">
    <property type="entry name" value="Flavoprotein"/>
</dbReference>
<dbReference type="Gene3D" id="3.40.50.10300">
    <property type="entry name" value="CoaB-like"/>
    <property type="match status" value="1"/>
</dbReference>
<feature type="domain" description="Flavoprotein" evidence="5">
    <location>
        <begin position="6"/>
        <end position="175"/>
    </location>
</feature>
<dbReference type="GO" id="GO:0071513">
    <property type="term" value="C:phosphopantothenoylcysteine decarboxylase complex"/>
    <property type="evidence" value="ECO:0007669"/>
    <property type="project" value="TreeGrafter"/>
</dbReference>
<evidence type="ECO:0000256" key="1">
    <source>
        <dbReference type="ARBA" id="ARBA00022793"/>
    </source>
</evidence>
<keyword evidence="3" id="KW-0460">Magnesium</keyword>
<dbReference type="PANTHER" id="PTHR14359">
    <property type="entry name" value="HOMO-OLIGOMERIC FLAVIN CONTAINING CYS DECARBOXYLASE FAMILY"/>
    <property type="match status" value="1"/>
</dbReference>
<evidence type="ECO:0000259" key="5">
    <source>
        <dbReference type="Pfam" id="PF02441"/>
    </source>
</evidence>
<reference evidence="7 8" key="1">
    <citation type="submission" date="2019-05" db="EMBL/GenBank/DDBJ databases">
        <title>The metagenome of a microbial culture collection derived from dairy environment covers the genomic content of the human microbiome.</title>
        <authorList>
            <person name="Roder T."/>
            <person name="Wuthrich D."/>
            <person name="Sattari Z."/>
            <person name="Von Ah U."/>
            <person name="Bar C."/>
            <person name="Ronchi F."/>
            <person name="Macpherson A.J."/>
            <person name="Ganal-Vonarburg S.C."/>
            <person name="Bruggmann R."/>
            <person name="Vergeres G."/>
        </authorList>
    </citation>
    <scope>NUCLEOTIDE SEQUENCE [LARGE SCALE GENOMIC DNA]</scope>
    <source>
        <strain evidence="7 8">FAM 24227</strain>
    </source>
</reference>
<dbReference type="InterPro" id="IPR035929">
    <property type="entry name" value="CoaB-like_sf"/>
</dbReference>
<feature type="binding site" evidence="3">
    <location>
        <position position="291"/>
    </location>
    <ligand>
        <name>CTP</name>
        <dbReference type="ChEBI" id="CHEBI:37563"/>
    </ligand>
</feature>
<feature type="binding site" evidence="3">
    <location>
        <begin position="310"/>
        <end position="313"/>
    </location>
    <ligand>
        <name>CTP</name>
        <dbReference type="ChEBI" id="CHEBI:37563"/>
    </ligand>
</feature>
<comment type="pathway">
    <text evidence="3 4">Cofactor biosynthesis; coenzyme A biosynthesis; CoA from (R)-pantothenate: step 3/5.</text>
</comment>
<dbReference type="UniPathway" id="UPA00241">
    <property type="reaction ID" value="UER00353"/>
</dbReference>
<comment type="function">
    <text evidence="4">Catalyzes two steps in the biosynthesis of coenzyme A. In the first step cysteine is conjugated to 4'-phosphopantothenate to form 4-phosphopantothenoylcysteine, in the latter compound is decarboxylated to form 4'-phosphopantotheine.</text>
</comment>
<dbReference type="InterPro" id="IPR036551">
    <property type="entry name" value="Flavin_trans-like"/>
</dbReference>
<name>A0A5R9DVK0_9LACT</name>
<feature type="region of interest" description="Phosphopantothenoylcysteine decarboxylase" evidence="3">
    <location>
        <begin position="1"/>
        <end position="192"/>
    </location>
</feature>
<dbReference type="EC" id="4.1.1.36" evidence="3"/>
<keyword evidence="3 4" id="KW-0285">Flavoprotein</keyword>
<dbReference type="RefSeq" id="WP_138404700.1">
    <property type="nucleotide sequence ID" value="NZ_VBSP01000022.1"/>
</dbReference>
<keyword evidence="3" id="KW-0479">Metal-binding</keyword>
<evidence type="ECO:0000256" key="2">
    <source>
        <dbReference type="ARBA" id="ARBA00023239"/>
    </source>
</evidence>
<feature type="binding site" evidence="3">
    <location>
        <position position="281"/>
    </location>
    <ligand>
        <name>CTP</name>
        <dbReference type="ChEBI" id="CHEBI:37563"/>
    </ligand>
</feature>
<dbReference type="Proteomes" id="UP000306420">
    <property type="component" value="Unassembled WGS sequence"/>
</dbReference>
<feature type="binding site" evidence="3">
    <location>
        <position position="328"/>
    </location>
    <ligand>
        <name>CTP</name>
        <dbReference type="ChEBI" id="CHEBI:37563"/>
    </ligand>
</feature>
<comment type="caution">
    <text evidence="3">Lacks conserved residue(s) required for the propagation of feature annotation.</text>
</comment>
<dbReference type="Gene3D" id="3.40.50.1950">
    <property type="entry name" value="Flavin prenyltransferase-like"/>
    <property type="match status" value="1"/>
</dbReference>
<dbReference type="HAMAP" id="MF_02225">
    <property type="entry name" value="CoaBC"/>
    <property type="match status" value="1"/>
</dbReference>
<keyword evidence="3" id="KW-0511">Multifunctional enzyme</keyword>
<keyword evidence="3 4" id="KW-0436">Ligase</keyword>
<feature type="binding site" evidence="3">
    <location>
        <position position="346"/>
    </location>
    <ligand>
        <name>CTP</name>
        <dbReference type="ChEBI" id="CHEBI:37563"/>
    </ligand>
</feature>
<comment type="catalytic activity">
    <reaction evidence="3 4">
        <text>N-[(R)-4-phosphopantothenoyl]-L-cysteine + H(+) = (R)-4'-phosphopantetheine + CO2</text>
        <dbReference type="Rhea" id="RHEA:16793"/>
        <dbReference type="ChEBI" id="CHEBI:15378"/>
        <dbReference type="ChEBI" id="CHEBI:16526"/>
        <dbReference type="ChEBI" id="CHEBI:59458"/>
        <dbReference type="ChEBI" id="CHEBI:61723"/>
        <dbReference type="EC" id="4.1.1.36"/>
    </reaction>
</comment>
<comment type="similarity">
    <text evidence="3 4">In the C-terminal section; belongs to the PPC synthetase family.</text>
</comment>
<comment type="cofactor">
    <cofactor evidence="3">
        <name>Mg(2+)</name>
        <dbReference type="ChEBI" id="CHEBI:18420"/>
    </cofactor>
</comment>
<gene>
    <name evidence="3 7" type="primary">coaBC</name>
    <name evidence="7" type="ORF">FEZ33_07055</name>
</gene>
<sequence length="406" mass="44719">MLNQVNIGLFITGGIASYKMGELARQLIKKGANVRVVMSESAQKFITPLTLQTLTKHSVLTDTFDEHDPTSIQHINIADWLDLALVAPATANIIGKMANGISDDAVSSTLMAVNNLRVIVPAMNTKMFDNPATQANISRLESFGYVVMEPDEGFLAEGYSGKGRMPSVEDIVEMVEYQHMRHNSPQWLEGQKVVVTAGGTVERIDPVRYISNDSSGQMGYAMARAASFYGADVTLISTKRDLKVPHNITAVYVDSAVEMQQELNKYFLDTNYVVMAAAVSDYRVLNRADQKIKKEAGNDNSFQLDFAENPDILATLGKEKKNQVLIGFAAETENLSEYASGKLRKKNANWIIANDVSNKGIGFNSTHNEVLVIGADGTYEEISVRSKLNVSLKIWRIILDPNQTTN</sequence>
<feature type="domain" description="DNA/pantothenate metabolism flavoprotein C-terminal" evidence="6">
    <location>
        <begin position="188"/>
        <end position="399"/>
    </location>
</feature>
<dbReference type="SUPFAM" id="SSF52507">
    <property type="entry name" value="Homo-oligomeric flavin-containing Cys decarboxylases, HFCD"/>
    <property type="match status" value="1"/>
</dbReference>
<proteinExistence type="inferred from homology"/>
<dbReference type="GO" id="GO:0004633">
    <property type="term" value="F:phosphopantothenoylcysteine decarboxylase activity"/>
    <property type="evidence" value="ECO:0007669"/>
    <property type="project" value="UniProtKB-UniRule"/>
</dbReference>
<dbReference type="InterPro" id="IPR005252">
    <property type="entry name" value="CoaBC"/>
</dbReference>
<dbReference type="NCBIfam" id="TIGR00521">
    <property type="entry name" value="coaBC_dfp"/>
    <property type="match status" value="1"/>
</dbReference>
<dbReference type="SUPFAM" id="SSF102645">
    <property type="entry name" value="CoaB-like"/>
    <property type="match status" value="1"/>
</dbReference>
<dbReference type="Pfam" id="PF02441">
    <property type="entry name" value="Flavoprotein"/>
    <property type="match status" value="1"/>
</dbReference>
<dbReference type="InterPro" id="IPR007085">
    <property type="entry name" value="DNA/pantothenate-metab_flavo_C"/>
</dbReference>
<comment type="caution">
    <text evidence="7">The sequence shown here is derived from an EMBL/GenBank/DDBJ whole genome shotgun (WGS) entry which is preliminary data.</text>
</comment>
<evidence type="ECO:0000313" key="8">
    <source>
        <dbReference type="Proteomes" id="UP000306420"/>
    </source>
</evidence>
<organism evidence="7 8">
    <name type="scientific">Ruoffia tabacinasalis</name>
    <dbReference type="NCBI Taxonomy" id="87458"/>
    <lineage>
        <taxon>Bacteria</taxon>
        <taxon>Bacillati</taxon>
        <taxon>Bacillota</taxon>
        <taxon>Bacilli</taxon>
        <taxon>Lactobacillales</taxon>
        <taxon>Aerococcaceae</taxon>
        <taxon>Ruoffia</taxon>
    </lineage>
</organism>
<evidence type="ECO:0000256" key="3">
    <source>
        <dbReference type="HAMAP-Rule" id="MF_02225"/>
    </source>
</evidence>
<feature type="region of interest" description="Phosphopantothenate--cysteine ligase" evidence="3">
    <location>
        <begin position="193"/>
        <end position="406"/>
    </location>
</feature>
<comment type="similarity">
    <text evidence="3 4">In the N-terminal section; belongs to the HFCD (homo-oligomeric flavin containing Cys decarboxylase) superfamily.</text>
</comment>
<dbReference type="PANTHER" id="PTHR14359:SF6">
    <property type="entry name" value="PHOSPHOPANTOTHENOYLCYSTEINE DECARBOXYLASE"/>
    <property type="match status" value="1"/>
</dbReference>
<dbReference type="GO" id="GO:0015937">
    <property type="term" value="P:coenzyme A biosynthetic process"/>
    <property type="evidence" value="ECO:0007669"/>
    <property type="project" value="UniProtKB-UniRule"/>
</dbReference>
<comment type="cofactor">
    <cofactor evidence="3">
        <name>FMN</name>
        <dbReference type="ChEBI" id="CHEBI:58210"/>
    </cofactor>
    <text evidence="3">Binds 1 FMN per subunit.</text>
</comment>
<dbReference type="GO" id="GO:0004632">
    <property type="term" value="F:phosphopantothenate--cysteine ligase activity"/>
    <property type="evidence" value="ECO:0007669"/>
    <property type="project" value="UniProtKB-UniRule"/>
</dbReference>
<dbReference type="EC" id="6.3.2.5" evidence="3"/>
<evidence type="ECO:0000259" key="6">
    <source>
        <dbReference type="Pfam" id="PF04127"/>
    </source>
</evidence>
<feature type="binding site" evidence="3">
    <location>
        <position position="342"/>
    </location>
    <ligand>
        <name>CTP</name>
        <dbReference type="ChEBI" id="CHEBI:37563"/>
    </ligand>
</feature>
<dbReference type="GO" id="GO:0010181">
    <property type="term" value="F:FMN binding"/>
    <property type="evidence" value="ECO:0007669"/>
    <property type="project" value="UniProtKB-UniRule"/>
</dbReference>
<keyword evidence="3 4" id="KW-0288">FMN</keyword>
<dbReference type="Pfam" id="PF04127">
    <property type="entry name" value="DFP"/>
    <property type="match status" value="1"/>
</dbReference>
<accession>A0A5R9DVK0</accession>